<evidence type="ECO:0000259" key="2">
    <source>
        <dbReference type="Pfam" id="PF08327"/>
    </source>
</evidence>
<feature type="domain" description="Activator of Hsp90 ATPase homologue 1/2-like C-terminal" evidence="2">
    <location>
        <begin position="31"/>
        <end position="138"/>
    </location>
</feature>
<dbReference type="Gene3D" id="3.30.530.20">
    <property type="match status" value="1"/>
</dbReference>
<dbReference type="Pfam" id="PF08327">
    <property type="entry name" value="AHSA1"/>
    <property type="match status" value="1"/>
</dbReference>
<dbReference type="InterPro" id="IPR013538">
    <property type="entry name" value="ASHA1/2-like_C"/>
</dbReference>
<dbReference type="SUPFAM" id="SSF55961">
    <property type="entry name" value="Bet v1-like"/>
    <property type="match status" value="1"/>
</dbReference>
<organism evidence="3 4">
    <name type="scientific">Streptomyces albiflavescens</name>
    <dbReference type="NCBI Taxonomy" id="1623582"/>
    <lineage>
        <taxon>Bacteria</taxon>
        <taxon>Bacillati</taxon>
        <taxon>Actinomycetota</taxon>
        <taxon>Actinomycetes</taxon>
        <taxon>Kitasatosporales</taxon>
        <taxon>Streptomycetaceae</taxon>
        <taxon>Streptomyces</taxon>
    </lineage>
</organism>
<dbReference type="EMBL" id="BMMM01000018">
    <property type="protein sequence ID" value="GGN85646.1"/>
    <property type="molecule type" value="Genomic_DNA"/>
</dbReference>
<accession>A0A917YE55</accession>
<reference evidence="3 4" key="1">
    <citation type="journal article" date="2014" name="Int. J. Syst. Evol. Microbiol.">
        <title>Complete genome sequence of Corynebacterium casei LMG S-19264T (=DSM 44701T), isolated from a smear-ripened cheese.</title>
        <authorList>
            <consortium name="US DOE Joint Genome Institute (JGI-PGF)"/>
            <person name="Walter F."/>
            <person name="Albersmeier A."/>
            <person name="Kalinowski J."/>
            <person name="Ruckert C."/>
        </authorList>
    </citation>
    <scope>NUCLEOTIDE SEQUENCE [LARGE SCALE GENOMIC DNA]</scope>
    <source>
        <strain evidence="3 4">CGMCC 4.7111</strain>
    </source>
</reference>
<gene>
    <name evidence="3" type="ORF">GCM10011579_076690</name>
</gene>
<comment type="similarity">
    <text evidence="1">Belongs to the AHA1 family.</text>
</comment>
<evidence type="ECO:0000256" key="1">
    <source>
        <dbReference type="ARBA" id="ARBA00006817"/>
    </source>
</evidence>
<dbReference type="InterPro" id="IPR023393">
    <property type="entry name" value="START-like_dom_sf"/>
</dbReference>
<keyword evidence="4" id="KW-1185">Reference proteome</keyword>
<sequence length="151" mass="16631">MTQPTRSIEQGATEIRGDAQVVHYLLRFPQPVETVWTALATPDGLRGWLTVAEVFEPRLGGAVTLRGLGPGRITAWDVERVAEYTVEGRGRVRFHLEPGAADGTGTTVRFTHEFAHEFEGEREQPDWRARFERLVTALDAGTTAGTPDAST</sequence>
<dbReference type="Proteomes" id="UP000600365">
    <property type="component" value="Unassembled WGS sequence"/>
</dbReference>
<evidence type="ECO:0000313" key="4">
    <source>
        <dbReference type="Proteomes" id="UP000600365"/>
    </source>
</evidence>
<proteinExistence type="inferred from homology"/>
<comment type="caution">
    <text evidence="3">The sequence shown here is derived from an EMBL/GenBank/DDBJ whole genome shotgun (WGS) entry which is preliminary data.</text>
</comment>
<dbReference type="AlphaFoldDB" id="A0A917YE55"/>
<protein>
    <recommendedName>
        <fullName evidence="2">Activator of Hsp90 ATPase homologue 1/2-like C-terminal domain-containing protein</fullName>
    </recommendedName>
</protein>
<dbReference type="RefSeq" id="WP_189190716.1">
    <property type="nucleotide sequence ID" value="NZ_BMMM01000018.1"/>
</dbReference>
<evidence type="ECO:0000313" key="3">
    <source>
        <dbReference type="EMBL" id="GGN85646.1"/>
    </source>
</evidence>
<name>A0A917YE55_9ACTN</name>